<dbReference type="InterPro" id="IPR002374">
    <property type="entry name" value="cGMP_dep_kinase"/>
</dbReference>
<dbReference type="EMBL" id="CAJHUC010002932">
    <property type="protein sequence ID" value="CAD7704598.1"/>
    <property type="molecule type" value="Genomic_DNA"/>
</dbReference>
<evidence type="ECO:0000256" key="8">
    <source>
        <dbReference type="ARBA" id="ARBA00022723"/>
    </source>
</evidence>
<keyword evidence="24" id="KW-1185">Reference proteome</keyword>
<dbReference type="GO" id="GO:0004692">
    <property type="term" value="F:cGMP-dependent protein kinase activity"/>
    <property type="evidence" value="ECO:0007669"/>
    <property type="project" value="UniProtKB-EC"/>
</dbReference>
<evidence type="ECO:0000256" key="11">
    <source>
        <dbReference type="ARBA" id="ARBA00022840"/>
    </source>
</evidence>
<dbReference type="GO" id="GO:0046872">
    <property type="term" value="F:metal ion binding"/>
    <property type="evidence" value="ECO:0007669"/>
    <property type="project" value="UniProtKB-KW"/>
</dbReference>
<dbReference type="InterPro" id="IPR017441">
    <property type="entry name" value="Protein_kinase_ATP_BS"/>
</dbReference>
<keyword evidence="7" id="KW-0808">Transferase</keyword>
<comment type="caution">
    <text evidence="23">The sequence shown here is derived from an EMBL/GenBank/DDBJ whole genome shotgun (WGS) entry which is preliminary data.</text>
</comment>
<evidence type="ECO:0000256" key="9">
    <source>
        <dbReference type="ARBA" id="ARBA00022741"/>
    </source>
</evidence>
<dbReference type="InterPro" id="IPR000961">
    <property type="entry name" value="AGC-kinase_C"/>
</dbReference>
<dbReference type="PRINTS" id="PR00103">
    <property type="entry name" value="CAMPKINASE"/>
</dbReference>
<dbReference type="InterPro" id="IPR008271">
    <property type="entry name" value="Ser/Thr_kinase_AS"/>
</dbReference>
<dbReference type="GO" id="GO:0030553">
    <property type="term" value="F:cGMP binding"/>
    <property type="evidence" value="ECO:0007669"/>
    <property type="project" value="UniProtKB-KW"/>
</dbReference>
<dbReference type="Gene3D" id="2.60.120.10">
    <property type="entry name" value="Jelly Rolls"/>
    <property type="match status" value="4"/>
</dbReference>
<proteinExistence type="inferred from homology"/>
<dbReference type="InterPro" id="IPR000595">
    <property type="entry name" value="cNMP-bd_dom"/>
</dbReference>
<feature type="domain" description="Protein kinase" evidence="20">
    <location>
        <begin position="475"/>
        <end position="730"/>
    </location>
</feature>
<dbReference type="InterPro" id="IPR018488">
    <property type="entry name" value="cNMP-bd_CS"/>
</dbReference>
<dbReference type="PROSITE" id="PS50011">
    <property type="entry name" value="PROTEIN_KINASE_DOM"/>
    <property type="match status" value="1"/>
</dbReference>
<dbReference type="SMART" id="SM00133">
    <property type="entry name" value="S_TK_X"/>
    <property type="match status" value="1"/>
</dbReference>
<evidence type="ECO:0000256" key="16">
    <source>
        <dbReference type="ARBA" id="ARBA00047462"/>
    </source>
</evidence>
<evidence type="ECO:0000256" key="15">
    <source>
        <dbReference type="ARBA" id="ARBA00047298"/>
    </source>
</evidence>
<protein>
    <recommendedName>
        <fullName evidence="14">cGMP-dependent protein kinase</fullName>
        <ecNumber evidence="3">2.7.11.12</ecNumber>
    </recommendedName>
</protein>
<organism evidence="23 24">
    <name type="scientific">Ostreobium quekettii</name>
    <dbReference type="NCBI Taxonomy" id="121088"/>
    <lineage>
        <taxon>Eukaryota</taxon>
        <taxon>Viridiplantae</taxon>
        <taxon>Chlorophyta</taxon>
        <taxon>core chlorophytes</taxon>
        <taxon>Ulvophyceae</taxon>
        <taxon>TCBD clade</taxon>
        <taxon>Bryopsidales</taxon>
        <taxon>Ostreobineae</taxon>
        <taxon>Ostreobiaceae</taxon>
        <taxon>Ostreobium</taxon>
    </lineage>
</organism>
<evidence type="ECO:0000256" key="1">
    <source>
        <dbReference type="ARBA" id="ARBA00001946"/>
    </source>
</evidence>
<feature type="active site" description="Proton acceptor" evidence="17">
    <location>
        <position position="597"/>
    </location>
</feature>
<keyword evidence="8" id="KW-0479">Metal-binding</keyword>
<evidence type="ECO:0000256" key="4">
    <source>
        <dbReference type="ARBA" id="ARBA00022490"/>
    </source>
</evidence>
<evidence type="ECO:0000256" key="5">
    <source>
        <dbReference type="ARBA" id="ARBA00022527"/>
    </source>
</evidence>
<dbReference type="GO" id="GO:0005952">
    <property type="term" value="C:cAMP-dependent protein kinase complex"/>
    <property type="evidence" value="ECO:0007669"/>
    <property type="project" value="TreeGrafter"/>
</dbReference>
<evidence type="ECO:0000256" key="10">
    <source>
        <dbReference type="ARBA" id="ARBA00022777"/>
    </source>
</evidence>
<dbReference type="InterPro" id="IPR011009">
    <property type="entry name" value="Kinase-like_dom_sf"/>
</dbReference>
<keyword evidence="12" id="KW-0460">Magnesium</keyword>
<keyword evidence="10" id="KW-0418">Kinase</keyword>
<dbReference type="SUPFAM" id="SSF56112">
    <property type="entry name" value="Protein kinase-like (PK-like)"/>
    <property type="match status" value="1"/>
</dbReference>
<evidence type="ECO:0000259" key="22">
    <source>
        <dbReference type="PROSITE" id="PS51285"/>
    </source>
</evidence>
<comment type="catalytic activity">
    <reaction evidence="16">
        <text>L-seryl-[protein] + ATP = O-phospho-L-seryl-[protein] + ADP + H(+)</text>
        <dbReference type="Rhea" id="RHEA:17989"/>
        <dbReference type="Rhea" id="RHEA-COMP:9863"/>
        <dbReference type="Rhea" id="RHEA-COMP:11604"/>
        <dbReference type="ChEBI" id="CHEBI:15378"/>
        <dbReference type="ChEBI" id="CHEBI:29999"/>
        <dbReference type="ChEBI" id="CHEBI:30616"/>
        <dbReference type="ChEBI" id="CHEBI:83421"/>
        <dbReference type="ChEBI" id="CHEBI:456216"/>
        <dbReference type="EC" id="2.7.11.12"/>
    </reaction>
</comment>
<dbReference type="AlphaFoldDB" id="A0A8S1JBW9"/>
<dbReference type="SMART" id="SM00100">
    <property type="entry name" value="cNMP"/>
    <property type="match status" value="4"/>
</dbReference>
<evidence type="ECO:0000256" key="18">
    <source>
        <dbReference type="PIRSR" id="PIRSR000559-2"/>
    </source>
</evidence>
<evidence type="ECO:0000259" key="21">
    <source>
        <dbReference type="PROSITE" id="PS50042"/>
    </source>
</evidence>
<dbReference type="Gene3D" id="3.30.200.20">
    <property type="entry name" value="Phosphorylase Kinase, domain 1"/>
    <property type="match status" value="1"/>
</dbReference>
<keyword evidence="9 18" id="KW-0547">Nucleotide-binding</keyword>
<evidence type="ECO:0000256" key="13">
    <source>
        <dbReference type="ARBA" id="ARBA00022992"/>
    </source>
</evidence>
<comment type="catalytic activity">
    <reaction evidence="15">
        <text>L-threonyl-[protein] + ATP = O-phospho-L-threonyl-[protein] + ADP + H(+)</text>
        <dbReference type="Rhea" id="RHEA:46608"/>
        <dbReference type="Rhea" id="RHEA-COMP:11060"/>
        <dbReference type="Rhea" id="RHEA-COMP:11605"/>
        <dbReference type="ChEBI" id="CHEBI:15378"/>
        <dbReference type="ChEBI" id="CHEBI:30013"/>
        <dbReference type="ChEBI" id="CHEBI:30616"/>
        <dbReference type="ChEBI" id="CHEBI:61977"/>
        <dbReference type="ChEBI" id="CHEBI:456216"/>
        <dbReference type="EC" id="2.7.11.12"/>
    </reaction>
</comment>
<comment type="cofactor">
    <cofactor evidence="1">
        <name>Mg(2+)</name>
        <dbReference type="ChEBI" id="CHEBI:18420"/>
    </cofactor>
</comment>
<sequence>MTPLSVSASTTIIKQGEVDATKFYVLESGKCEVYLFNESWAEERLVHTYHPGSGFGELALLYSAPRAATVKAVMACKLWVMERSVYSAVKHNFDQQMIQQRQQLVEKVPLLQMLSEDHKAILAEALEMVDFQHDQRILNEQEVGDKFFIIREGNVNVTKQGNVIDKLGPGDYFGERALIQDDKRAASVVAQGYVVCYTLSRQNFNNILGPIEVLWRYEVLKKVPILFNLSDRQAWSLAQQMQPAHFKANEVVLRKGDEGDTFYVIEDGLFSIFDENKCELARVGKGSCFGELALLRRDVRAANVVAIADSKCLLLHRDVFNSMLGSLGQIQHVWRFEALRRVPILAQLTPGQRSSLCSAFKQESFKAGKRIVKQGEQGDRFYIVESGIVGVFKDGCENPLVKLGPTSYFGELSLLRNDKRAASVICLTNVTVLSLNRAGFDELLGPLQQIMQTQASSYDAVTSNKLGTQVKLEDLKKHGVLGTGGFGRVLLVSHCGKFYALKCMSKAYVKESNLQDHVKRERDIMLELQCPFIVNLLATFKDTYTVYMLMESIMGGELFTYLQKRRKPLSENHARFYAACVIGAFEYLQERHLVYRDLKPENLLINVDGYLKVTDFGFAKKMPTGGKTYTLCGTPEYLAPELVTQTGHNHAADWWAVGVLIYELVTGRPPFYDDDRVKMFKKICDVKFSFPQHVSEELRDLIKRLLMKKPAMRLGAQKNGASDVKAHAWFKGFNWPAFERQELQPPYLPKVAGPGDASNFVIPADANTHPAMQQPKRYVSTGVFKDF</sequence>
<keyword evidence="13" id="KW-0142">cGMP-binding</keyword>
<reference evidence="23" key="1">
    <citation type="submission" date="2020-12" db="EMBL/GenBank/DDBJ databases">
        <authorList>
            <person name="Iha C."/>
        </authorList>
    </citation>
    <scope>NUCLEOTIDE SEQUENCE</scope>
</reference>
<dbReference type="OrthoDB" id="63267at2759"/>
<keyword evidence="6" id="KW-0140">cGMP</keyword>
<evidence type="ECO:0000256" key="17">
    <source>
        <dbReference type="PIRSR" id="PIRSR000559-1"/>
    </source>
</evidence>
<evidence type="ECO:0000256" key="3">
    <source>
        <dbReference type="ARBA" id="ARBA00012428"/>
    </source>
</evidence>
<evidence type="ECO:0000256" key="7">
    <source>
        <dbReference type="ARBA" id="ARBA00022679"/>
    </source>
</evidence>
<dbReference type="CDD" id="cd00038">
    <property type="entry name" value="CAP_ED"/>
    <property type="match status" value="4"/>
</dbReference>
<accession>A0A8S1JBW9</accession>
<dbReference type="PANTHER" id="PTHR24353">
    <property type="entry name" value="CYCLIC NUCLEOTIDE-DEPENDENT PROTEIN KINASE"/>
    <property type="match status" value="1"/>
</dbReference>
<dbReference type="PROSITE" id="PS51285">
    <property type="entry name" value="AGC_KINASE_CTER"/>
    <property type="match status" value="1"/>
</dbReference>
<dbReference type="PROSITE" id="PS00108">
    <property type="entry name" value="PROTEIN_KINASE_ST"/>
    <property type="match status" value="1"/>
</dbReference>
<dbReference type="GO" id="GO:0004691">
    <property type="term" value="F:cAMP-dependent protein kinase activity"/>
    <property type="evidence" value="ECO:0007669"/>
    <property type="project" value="TreeGrafter"/>
</dbReference>
<keyword evidence="5" id="KW-0723">Serine/threonine-protein kinase</keyword>
<evidence type="ECO:0000259" key="20">
    <source>
        <dbReference type="PROSITE" id="PS50011"/>
    </source>
</evidence>
<dbReference type="Pfam" id="PF00027">
    <property type="entry name" value="cNMP_binding"/>
    <property type="match status" value="4"/>
</dbReference>
<feature type="domain" description="Cyclic nucleotide-binding" evidence="21">
    <location>
        <begin position="110"/>
        <end position="210"/>
    </location>
</feature>
<keyword evidence="11 18" id="KW-0067">ATP-binding</keyword>
<dbReference type="SUPFAM" id="SSF51206">
    <property type="entry name" value="cAMP-binding domain-like"/>
    <property type="match status" value="4"/>
</dbReference>
<comment type="similarity">
    <text evidence="2">Belongs to the protein kinase superfamily. AGC Ser/Thr protein kinase family. cGMP subfamily.</text>
</comment>
<dbReference type="SMART" id="SM00220">
    <property type="entry name" value="S_TKc"/>
    <property type="match status" value="1"/>
</dbReference>
<dbReference type="InterPro" id="IPR018490">
    <property type="entry name" value="cNMP-bd_dom_sf"/>
</dbReference>
<evidence type="ECO:0000256" key="2">
    <source>
        <dbReference type="ARBA" id="ARBA00006352"/>
    </source>
</evidence>
<evidence type="ECO:0000313" key="23">
    <source>
        <dbReference type="EMBL" id="CAD7704598.1"/>
    </source>
</evidence>
<feature type="binding site" evidence="18 19">
    <location>
        <position position="502"/>
    </location>
    <ligand>
        <name>ATP</name>
        <dbReference type="ChEBI" id="CHEBI:30616"/>
    </ligand>
</feature>
<name>A0A8S1JBW9_9CHLO</name>
<dbReference type="PROSITE" id="PS50042">
    <property type="entry name" value="CNMP_BINDING_3"/>
    <property type="match status" value="4"/>
</dbReference>
<dbReference type="Gene3D" id="1.10.510.10">
    <property type="entry name" value="Transferase(Phosphotransferase) domain 1"/>
    <property type="match status" value="1"/>
</dbReference>
<dbReference type="PROSITE" id="PS00889">
    <property type="entry name" value="CNMP_BINDING_2"/>
    <property type="match status" value="4"/>
</dbReference>
<dbReference type="PANTHER" id="PTHR24353:SF37">
    <property type="entry name" value="CAMP-DEPENDENT PROTEIN KINASE CATALYTIC SUBUNIT PRKX"/>
    <property type="match status" value="1"/>
</dbReference>
<dbReference type="GO" id="GO:0005524">
    <property type="term" value="F:ATP binding"/>
    <property type="evidence" value="ECO:0007669"/>
    <property type="project" value="UniProtKB-UniRule"/>
</dbReference>
<evidence type="ECO:0000313" key="24">
    <source>
        <dbReference type="Proteomes" id="UP000708148"/>
    </source>
</evidence>
<evidence type="ECO:0000256" key="12">
    <source>
        <dbReference type="ARBA" id="ARBA00022842"/>
    </source>
</evidence>
<dbReference type="InterPro" id="IPR000719">
    <property type="entry name" value="Prot_kinase_dom"/>
</dbReference>
<feature type="binding site" evidence="18">
    <location>
        <begin position="481"/>
        <end position="489"/>
    </location>
    <ligand>
        <name>ATP</name>
        <dbReference type="ChEBI" id="CHEBI:30616"/>
    </ligand>
</feature>
<feature type="domain" description="Cyclic nucleotide-binding" evidence="21">
    <location>
        <begin position="225"/>
        <end position="341"/>
    </location>
</feature>
<feature type="domain" description="Cyclic nucleotide-binding" evidence="21">
    <location>
        <begin position="344"/>
        <end position="461"/>
    </location>
</feature>
<evidence type="ECO:0000256" key="14">
    <source>
        <dbReference type="ARBA" id="ARBA00024113"/>
    </source>
</evidence>
<feature type="domain" description="Cyclic nucleotide-binding" evidence="21">
    <location>
        <begin position="1"/>
        <end position="107"/>
    </location>
</feature>
<dbReference type="InterPro" id="IPR014710">
    <property type="entry name" value="RmlC-like_jellyroll"/>
</dbReference>
<gene>
    <name evidence="23" type="ORF">OSTQU699_LOCUS9953</name>
</gene>
<evidence type="ECO:0000256" key="6">
    <source>
        <dbReference type="ARBA" id="ARBA00022535"/>
    </source>
</evidence>
<dbReference type="FunFam" id="1.10.510.10:FF:000005">
    <property type="entry name" value="cAMP-dependent protein kinase catalytic subunit alpha"/>
    <property type="match status" value="1"/>
</dbReference>
<dbReference type="PROSITE" id="PS00107">
    <property type="entry name" value="PROTEIN_KINASE_ATP"/>
    <property type="match status" value="1"/>
</dbReference>
<dbReference type="Proteomes" id="UP000708148">
    <property type="component" value="Unassembled WGS sequence"/>
</dbReference>
<evidence type="ECO:0000256" key="19">
    <source>
        <dbReference type="PROSITE-ProRule" id="PRU10141"/>
    </source>
</evidence>
<dbReference type="Pfam" id="PF00069">
    <property type="entry name" value="Pkinase"/>
    <property type="match status" value="1"/>
</dbReference>
<feature type="domain" description="AGC-kinase C-terminal" evidence="22">
    <location>
        <begin position="731"/>
        <end position="787"/>
    </location>
</feature>
<keyword evidence="4" id="KW-0963">Cytoplasm</keyword>
<dbReference type="PROSITE" id="PS00888">
    <property type="entry name" value="CNMP_BINDING_1"/>
    <property type="match status" value="1"/>
</dbReference>
<dbReference type="EC" id="2.7.11.12" evidence="3"/>
<dbReference type="PIRSF" id="PIRSF000559">
    <property type="entry name" value="cGMP-dep_kinase"/>
    <property type="match status" value="1"/>
</dbReference>